<feature type="transmembrane region" description="Helical" evidence="2">
    <location>
        <begin position="57"/>
        <end position="74"/>
    </location>
</feature>
<dbReference type="Proteomes" id="UP000781932">
    <property type="component" value="Unassembled WGS sequence"/>
</dbReference>
<dbReference type="GeneID" id="62159877"/>
<evidence type="ECO:0000313" key="4">
    <source>
        <dbReference type="Proteomes" id="UP000781932"/>
    </source>
</evidence>
<organism evidence="3 4">
    <name type="scientific">Colletotrichum karsti</name>
    <dbReference type="NCBI Taxonomy" id="1095194"/>
    <lineage>
        <taxon>Eukaryota</taxon>
        <taxon>Fungi</taxon>
        <taxon>Dikarya</taxon>
        <taxon>Ascomycota</taxon>
        <taxon>Pezizomycotina</taxon>
        <taxon>Sordariomycetes</taxon>
        <taxon>Hypocreomycetidae</taxon>
        <taxon>Glomerellales</taxon>
        <taxon>Glomerellaceae</taxon>
        <taxon>Colletotrichum</taxon>
        <taxon>Colletotrichum boninense species complex</taxon>
    </lineage>
</organism>
<keyword evidence="2" id="KW-0472">Membrane</keyword>
<sequence length="309" mass="34037">MQNTDKYSPQRRAGREHVPLYPRGFIALRIVQLVLALIITGLCAFGAYAAPTPGNCLMLFVAVATVIVTTWLIVAKYGAPKAYNYWAVLALDCFLVVFWLCAFALLASEAAYVFALGAYCDYYVDCYASTRAALLIISACMSAAAGVGGLEFALFITSLSIHGVMLHRHRKAGLHCNPVSSSSHHSNSEKNTTHLTTNTAYQPVNQGQAAPPYAQPQQQQQQQQQHQPFDAGVQQHHHQTQQQMYSPQPIQQQQPQQQHNFYPQQAPTPLSAQHTGGSFTQMQPQQSTAPPMPPMPNAHEVSGNHYHSH</sequence>
<evidence type="ECO:0000256" key="2">
    <source>
        <dbReference type="SAM" id="Phobius"/>
    </source>
</evidence>
<feature type="compositionally biased region" description="Polar residues" evidence="1">
    <location>
        <begin position="268"/>
        <end position="289"/>
    </location>
</feature>
<reference evidence="3" key="1">
    <citation type="submission" date="2020-03" db="EMBL/GenBank/DDBJ databases">
        <authorList>
            <person name="He L."/>
        </authorList>
    </citation>
    <scope>NUCLEOTIDE SEQUENCE</scope>
    <source>
        <strain evidence="3">CkLH20</strain>
    </source>
</reference>
<feature type="compositionally biased region" description="Low complexity" evidence="1">
    <location>
        <begin position="206"/>
        <end position="228"/>
    </location>
</feature>
<feature type="transmembrane region" description="Helical" evidence="2">
    <location>
        <begin position="30"/>
        <end position="51"/>
    </location>
</feature>
<feature type="transmembrane region" description="Helical" evidence="2">
    <location>
        <begin position="134"/>
        <end position="161"/>
    </location>
</feature>
<dbReference type="EMBL" id="JAATWM020000010">
    <property type="protein sequence ID" value="KAF9878592.1"/>
    <property type="molecule type" value="Genomic_DNA"/>
</dbReference>
<feature type="compositionally biased region" description="Low complexity" evidence="1">
    <location>
        <begin position="240"/>
        <end position="267"/>
    </location>
</feature>
<keyword evidence="4" id="KW-1185">Reference proteome</keyword>
<dbReference type="PANTHER" id="PTHR37451:SF4">
    <property type="entry name" value="MARVEL DOMAIN-CONTAINING PROTEIN"/>
    <property type="match status" value="1"/>
</dbReference>
<feature type="transmembrane region" description="Helical" evidence="2">
    <location>
        <begin position="86"/>
        <end position="114"/>
    </location>
</feature>
<accession>A0A9P6I805</accession>
<keyword evidence="2" id="KW-1133">Transmembrane helix</keyword>
<dbReference type="OrthoDB" id="5325022at2759"/>
<keyword evidence="2" id="KW-0812">Transmembrane</keyword>
<evidence type="ECO:0000256" key="1">
    <source>
        <dbReference type="SAM" id="MobiDB-lite"/>
    </source>
</evidence>
<dbReference type="RefSeq" id="XP_038748053.1">
    <property type="nucleotide sequence ID" value="XM_038886803.1"/>
</dbReference>
<protein>
    <submittedName>
        <fullName evidence="3">Integral membrane protein</fullName>
    </submittedName>
</protein>
<proteinExistence type="predicted"/>
<comment type="caution">
    <text evidence="3">The sequence shown here is derived from an EMBL/GenBank/DDBJ whole genome shotgun (WGS) entry which is preliminary data.</text>
</comment>
<evidence type="ECO:0000313" key="3">
    <source>
        <dbReference type="EMBL" id="KAF9878592.1"/>
    </source>
</evidence>
<dbReference type="PANTHER" id="PTHR37451">
    <property type="entry name" value="MARVEL DOMAIN"/>
    <property type="match status" value="1"/>
</dbReference>
<gene>
    <name evidence="3" type="ORF">CkaCkLH20_04084</name>
</gene>
<feature type="region of interest" description="Disordered" evidence="1">
    <location>
        <begin position="204"/>
        <end position="309"/>
    </location>
</feature>
<name>A0A9P6I805_9PEZI</name>
<reference evidence="3" key="2">
    <citation type="submission" date="2020-11" db="EMBL/GenBank/DDBJ databases">
        <title>Whole genome sequencing of Colletotrichum sp.</title>
        <authorList>
            <person name="Li H."/>
        </authorList>
    </citation>
    <scope>NUCLEOTIDE SEQUENCE</scope>
    <source>
        <strain evidence="3">CkLH20</strain>
    </source>
</reference>
<dbReference type="AlphaFoldDB" id="A0A9P6I805"/>